<organism evidence="2 3">
    <name type="scientific">Paenibacillus vulneris</name>
    <dbReference type="NCBI Taxonomy" id="1133364"/>
    <lineage>
        <taxon>Bacteria</taxon>
        <taxon>Bacillati</taxon>
        <taxon>Bacillota</taxon>
        <taxon>Bacilli</taxon>
        <taxon>Bacillales</taxon>
        <taxon>Paenibacillaceae</taxon>
        <taxon>Paenibacillus</taxon>
    </lineage>
</organism>
<dbReference type="Pfam" id="PF00583">
    <property type="entry name" value="Acetyltransf_1"/>
    <property type="match status" value="1"/>
</dbReference>
<sequence>MRIQLKAITSDNWEQCVRLSVHQDQERFVAPNVYSILQSKFEPDKEPLAIYNENTMVGLVMYGCDPEDDCYWIVRLMIDKKHQGKGYGRAALLRAIELIRSLPDCSPDIKISYNPDNTAAEKLYESLGFRKTGEVISHGTHKEVVAKLALG</sequence>
<evidence type="ECO:0000313" key="3">
    <source>
        <dbReference type="Proteomes" id="UP001597180"/>
    </source>
</evidence>
<dbReference type="Gene3D" id="3.40.630.30">
    <property type="match status" value="1"/>
</dbReference>
<accession>A0ABW3UZ03</accession>
<dbReference type="GO" id="GO:0016746">
    <property type="term" value="F:acyltransferase activity"/>
    <property type="evidence" value="ECO:0007669"/>
    <property type="project" value="UniProtKB-KW"/>
</dbReference>
<dbReference type="InterPro" id="IPR016181">
    <property type="entry name" value="Acyl_CoA_acyltransferase"/>
</dbReference>
<comment type="caution">
    <text evidence="2">The sequence shown here is derived from an EMBL/GenBank/DDBJ whole genome shotgun (WGS) entry which is preliminary data.</text>
</comment>
<dbReference type="CDD" id="cd04301">
    <property type="entry name" value="NAT_SF"/>
    <property type="match status" value="1"/>
</dbReference>
<dbReference type="PROSITE" id="PS51186">
    <property type="entry name" value="GNAT"/>
    <property type="match status" value="1"/>
</dbReference>
<dbReference type="Proteomes" id="UP001597180">
    <property type="component" value="Unassembled WGS sequence"/>
</dbReference>
<dbReference type="EC" id="2.3.1.-" evidence="2"/>
<proteinExistence type="predicted"/>
<dbReference type="SUPFAM" id="SSF55729">
    <property type="entry name" value="Acyl-CoA N-acyltransferases (Nat)"/>
    <property type="match status" value="1"/>
</dbReference>
<dbReference type="InterPro" id="IPR000182">
    <property type="entry name" value="GNAT_dom"/>
</dbReference>
<feature type="domain" description="N-acetyltransferase" evidence="1">
    <location>
        <begin position="3"/>
        <end position="151"/>
    </location>
</feature>
<dbReference type="RefSeq" id="WP_079912320.1">
    <property type="nucleotide sequence ID" value="NZ_BAABJG010000010.1"/>
</dbReference>
<dbReference type="InterPro" id="IPR050276">
    <property type="entry name" value="MshD_Acetyltransferase"/>
</dbReference>
<evidence type="ECO:0000259" key="1">
    <source>
        <dbReference type="PROSITE" id="PS51186"/>
    </source>
</evidence>
<protein>
    <submittedName>
        <fullName evidence="2">GNAT family N-acetyltransferase</fullName>
        <ecNumber evidence="2">2.3.1.-</ecNumber>
    </submittedName>
</protein>
<gene>
    <name evidence="2" type="ORF">ACFQ4B_31855</name>
</gene>
<dbReference type="PANTHER" id="PTHR43617">
    <property type="entry name" value="L-AMINO ACID N-ACETYLTRANSFERASE"/>
    <property type="match status" value="1"/>
</dbReference>
<name>A0ABW3UZ03_9BACL</name>
<evidence type="ECO:0000313" key="2">
    <source>
        <dbReference type="EMBL" id="MFD1224715.1"/>
    </source>
</evidence>
<reference evidence="3" key="1">
    <citation type="journal article" date="2019" name="Int. J. Syst. Evol. Microbiol.">
        <title>The Global Catalogue of Microorganisms (GCM) 10K type strain sequencing project: providing services to taxonomists for standard genome sequencing and annotation.</title>
        <authorList>
            <consortium name="The Broad Institute Genomics Platform"/>
            <consortium name="The Broad Institute Genome Sequencing Center for Infectious Disease"/>
            <person name="Wu L."/>
            <person name="Ma J."/>
        </authorList>
    </citation>
    <scope>NUCLEOTIDE SEQUENCE [LARGE SCALE GENOMIC DNA]</scope>
    <source>
        <strain evidence="3">CCUG 53270</strain>
    </source>
</reference>
<keyword evidence="2" id="KW-0012">Acyltransferase</keyword>
<keyword evidence="2" id="KW-0808">Transferase</keyword>
<keyword evidence="3" id="KW-1185">Reference proteome</keyword>
<dbReference type="PANTHER" id="PTHR43617:SF2">
    <property type="entry name" value="UPF0039 PROTEIN SLL0451"/>
    <property type="match status" value="1"/>
</dbReference>
<dbReference type="EMBL" id="JBHTLU010000047">
    <property type="protein sequence ID" value="MFD1224715.1"/>
    <property type="molecule type" value="Genomic_DNA"/>
</dbReference>